<dbReference type="AlphaFoldDB" id="A0A8T0J6N5"/>
<name>A0A8T0J6N5_CERPU</name>
<reference evidence="1" key="1">
    <citation type="submission" date="2020-06" db="EMBL/GenBank/DDBJ databases">
        <title>WGS assembly of Ceratodon purpureus strain R40.</title>
        <authorList>
            <person name="Carey S.B."/>
            <person name="Jenkins J."/>
            <person name="Shu S."/>
            <person name="Lovell J.T."/>
            <person name="Sreedasyam A."/>
            <person name="Maumus F."/>
            <person name="Tiley G.P."/>
            <person name="Fernandez-Pozo N."/>
            <person name="Barry K."/>
            <person name="Chen C."/>
            <person name="Wang M."/>
            <person name="Lipzen A."/>
            <person name="Daum C."/>
            <person name="Saski C.A."/>
            <person name="Payton A.C."/>
            <person name="Mcbreen J.C."/>
            <person name="Conrad R.E."/>
            <person name="Kollar L.M."/>
            <person name="Olsson S."/>
            <person name="Huttunen S."/>
            <person name="Landis J.B."/>
            <person name="Wickett N.J."/>
            <person name="Johnson M.G."/>
            <person name="Rensing S.A."/>
            <person name="Grimwood J."/>
            <person name="Schmutz J."/>
            <person name="Mcdaniel S.F."/>
        </authorList>
    </citation>
    <scope>NUCLEOTIDE SEQUENCE</scope>
    <source>
        <strain evidence="1">R40</strain>
    </source>
</reference>
<sequence length="76" mass="8544">MADEMVCTVLQARFNACWNILTRGHAGHGGVGRWRSEKTAVVAASDREHGPDAAVRKRWILNPWTVQSLRTRLAPY</sequence>
<evidence type="ECO:0000313" key="2">
    <source>
        <dbReference type="Proteomes" id="UP000822688"/>
    </source>
</evidence>
<gene>
    <name evidence="1" type="ORF">KC19_1G110300</name>
</gene>
<protein>
    <submittedName>
        <fullName evidence="1">Uncharacterized protein</fullName>
    </submittedName>
</protein>
<dbReference type="EMBL" id="CM026421">
    <property type="protein sequence ID" value="KAG0590568.1"/>
    <property type="molecule type" value="Genomic_DNA"/>
</dbReference>
<comment type="caution">
    <text evidence="1">The sequence shown here is derived from an EMBL/GenBank/DDBJ whole genome shotgun (WGS) entry which is preliminary data.</text>
</comment>
<accession>A0A8T0J6N5</accession>
<organism evidence="1 2">
    <name type="scientific">Ceratodon purpureus</name>
    <name type="common">Fire moss</name>
    <name type="synonym">Dicranum purpureum</name>
    <dbReference type="NCBI Taxonomy" id="3225"/>
    <lineage>
        <taxon>Eukaryota</taxon>
        <taxon>Viridiplantae</taxon>
        <taxon>Streptophyta</taxon>
        <taxon>Embryophyta</taxon>
        <taxon>Bryophyta</taxon>
        <taxon>Bryophytina</taxon>
        <taxon>Bryopsida</taxon>
        <taxon>Dicranidae</taxon>
        <taxon>Pseudoditrichales</taxon>
        <taxon>Ditrichaceae</taxon>
        <taxon>Ceratodon</taxon>
    </lineage>
</organism>
<proteinExistence type="predicted"/>
<keyword evidence="2" id="KW-1185">Reference proteome</keyword>
<evidence type="ECO:0000313" key="1">
    <source>
        <dbReference type="EMBL" id="KAG0590568.1"/>
    </source>
</evidence>
<dbReference type="Proteomes" id="UP000822688">
    <property type="component" value="Chromosome 1"/>
</dbReference>